<name>A0A3E0WH15_9GAMM</name>
<feature type="domain" description="Serine aminopeptidase S33" evidence="2">
    <location>
        <begin position="29"/>
        <end position="140"/>
    </location>
</feature>
<evidence type="ECO:0000313" key="3">
    <source>
        <dbReference type="EMBL" id="RFA32270.1"/>
    </source>
</evidence>
<proteinExistence type="predicted"/>
<keyword evidence="4" id="KW-1185">Reference proteome</keyword>
<evidence type="ECO:0000313" key="4">
    <source>
        <dbReference type="Proteomes" id="UP000256763"/>
    </source>
</evidence>
<evidence type="ECO:0000259" key="2">
    <source>
        <dbReference type="Pfam" id="PF12146"/>
    </source>
</evidence>
<dbReference type="PIRSF" id="PIRSF037442">
    <property type="entry name" value="UCP037442_abhydr"/>
    <property type="match status" value="1"/>
</dbReference>
<keyword evidence="1" id="KW-1133">Transmembrane helix</keyword>
<accession>A0A3E0WH15</accession>
<dbReference type="EMBL" id="NFZW01000032">
    <property type="protein sequence ID" value="RFA32270.1"/>
    <property type="molecule type" value="Genomic_DNA"/>
</dbReference>
<dbReference type="InterPro" id="IPR029058">
    <property type="entry name" value="AB_hydrolase_fold"/>
</dbReference>
<comment type="caution">
    <text evidence="3">The sequence shown here is derived from an EMBL/GenBank/DDBJ whole genome shotgun (WGS) entry which is preliminary data.</text>
</comment>
<dbReference type="RefSeq" id="WP_116303883.1">
    <property type="nucleotide sequence ID" value="NZ_NFZV01000032.1"/>
</dbReference>
<dbReference type="InterPro" id="IPR022742">
    <property type="entry name" value="Hydrolase_4"/>
</dbReference>
<organism evidence="3 4">
    <name type="scientific">Alkalilimnicola ehrlichii</name>
    <dbReference type="NCBI Taxonomy" id="351052"/>
    <lineage>
        <taxon>Bacteria</taxon>
        <taxon>Pseudomonadati</taxon>
        <taxon>Pseudomonadota</taxon>
        <taxon>Gammaproteobacteria</taxon>
        <taxon>Chromatiales</taxon>
        <taxon>Ectothiorhodospiraceae</taxon>
        <taxon>Alkalilimnicola</taxon>
    </lineage>
</organism>
<dbReference type="Proteomes" id="UP000256763">
    <property type="component" value="Unassembled WGS sequence"/>
</dbReference>
<dbReference type="Gene3D" id="3.40.50.1820">
    <property type="entry name" value="alpha/beta hydrolase"/>
    <property type="match status" value="1"/>
</dbReference>
<dbReference type="AlphaFoldDB" id="A0A3E0WH15"/>
<keyword evidence="3" id="KW-0378">Hydrolase</keyword>
<dbReference type="GO" id="GO:0016787">
    <property type="term" value="F:hydrolase activity"/>
    <property type="evidence" value="ECO:0007669"/>
    <property type="project" value="UniProtKB-KW"/>
</dbReference>
<dbReference type="SUPFAM" id="SSF53474">
    <property type="entry name" value="alpha/beta-Hydrolases"/>
    <property type="match status" value="1"/>
</dbReference>
<protein>
    <submittedName>
        <fullName evidence="3">Alpha/beta hydrolase</fullName>
    </submittedName>
</protein>
<reference evidence="4" key="1">
    <citation type="submission" date="2017-05" db="EMBL/GenBank/DDBJ databases">
        <authorList>
            <person name="Sharma S."/>
            <person name="Sidhu C."/>
            <person name="Pinnaka A.K."/>
        </authorList>
    </citation>
    <scope>NUCLEOTIDE SEQUENCE [LARGE SCALE GENOMIC DNA]</scope>
    <source>
        <strain evidence="4">AK93</strain>
    </source>
</reference>
<evidence type="ECO:0000256" key="1">
    <source>
        <dbReference type="SAM" id="Phobius"/>
    </source>
</evidence>
<keyword evidence="1" id="KW-0812">Transmembrane</keyword>
<dbReference type="OrthoDB" id="9785076at2"/>
<feature type="transmembrane region" description="Helical" evidence="1">
    <location>
        <begin position="148"/>
        <end position="166"/>
    </location>
</feature>
<gene>
    <name evidence="3" type="ORF">CAL65_20095</name>
</gene>
<sequence>MQYEQIVTEDGYTLAARFFMPEREPIGGLLIAPAMGVGQDFYAAFARWAASRGCLVVTFDYRGVGLSAPATLRGFDADVMDWAESDCQAVLAALAQRVGARPLYWLGHSIGVHLLPFVPGHERLTKVISVASGSGYWRENSPPLKRRVWLLWYLIAPLTMPAFRYFPGKRFGMVGDLPSPAMRRWRRWCLHPEYVVGVEPAARRLFAAVTTPIVSLSFSDDEFMSARNTESLHGFYVNAPRKMRRIAPQEAGVRRIGHFGFFRPEHEVSLWERYVLPELGELPVTEES</sequence>
<dbReference type="InterPro" id="IPR017208">
    <property type="entry name" value="UCP037442_abhydr"/>
</dbReference>
<keyword evidence="1" id="KW-0472">Membrane</keyword>
<dbReference type="Pfam" id="PF12146">
    <property type="entry name" value="Hydrolase_4"/>
    <property type="match status" value="1"/>
</dbReference>